<dbReference type="Proteomes" id="UP001060085">
    <property type="component" value="Linkage Group LG06"/>
</dbReference>
<dbReference type="EMBL" id="CM044706">
    <property type="protein sequence ID" value="KAI5660165.1"/>
    <property type="molecule type" value="Genomic_DNA"/>
</dbReference>
<proteinExistence type="predicted"/>
<sequence>MRSPRWGYVRIITGTILGGVLGFYVMHRVELMYKEMWNQRLKKYEEELKRRNIEEQSTEFHESL</sequence>
<gene>
    <name evidence="1" type="ORF">M9H77_28958</name>
</gene>
<evidence type="ECO:0000313" key="1">
    <source>
        <dbReference type="EMBL" id="KAI5660165.1"/>
    </source>
</evidence>
<name>A0ACC0AIF5_CATRO</name>
<accession>A0ACC0AIF5</accession>
<comment type="caution">
    <text evidence="1">The sequence shown here is derived from an EMBL/GenBank/DDBJ whole genome shotgun (WGS) entry which is preliminary data.</text>
</comment>
<reference evidence="2" key="1">
    <citation type="journal article" date="2023" name="Nat. Plants">
        <title>Single-cell RNA sequencing provides a high-resolution roadmap for understanding the multicellular compartmentation of specialized metabolism.</title>
        <authorList>
            <person name="Sun S."/>
            <person name="Shen X."/>
            <person name="Li Y."/>
            <person name="Li Y."/>
            <person name="Wang S."/>
            <person name="Li R."/>
            <person name="Zhang H."/>
            <person name="Shen G."/>
            <person name="Guo B."/>
            <person name="Wei J."/>
            <person name="Xu J."/>
            <person name="St-Pierre B."/>
            <person name="Chen S."/>
            <person name="Sun C."/>
        </authorList>
    </citation>
    <scope>NUCLEOTIDE SEQUENCE [LARGE SCALE GENOMIC DNA]</scope>
</reference>
<evidence type="ECO:0000313" key="2">
    <source>
        <dbReference type="Proteomes" id="UP001060085"/>
    </source>
</evidence>
<protein>
    <submittedName>
        <fullName evidence="1">Uncharacterized protein</fullName>
    </submittedName>
</protein>
<keyword evidence="2" id="KW-1185">Reference proteome</keyword>
<organism evidence="1 2">
    <name type="scientific">Catharanthus roseus</name>
    <name type="common">Madagascar periwinkle</name>
    <name type="synonym">Vinca rosea</name>
    <dbReference type="NCBI Taxonomy" id="4058"/>
    <lineage>
        <taxon>Eukaryota</taxon>
        <taxon>Viridiplantae</taxon>
        <taxon>Streptophyta</taxon>
        <taxon>Embryophyta</taxon>
        <taxon>Tracheophyta</taxon>
        <taxon>Spermatophyta</taxon>
        <taxon>Magnoliopsida</taxon>
        <taxon>eudicotyledons</taxon>
        <taxon>Gunneridae</taxon>
        <taxon>Pentapetalae</taxon>
        <taxon>asterids</taxon>
        <taxon>lamiids</taxon>
        <taxon>Gentianales</taxon>
        <taxon>Apocynaceae</taxon>
        <taxon>Rauvolfioideae</taxon>
        <taxon>Vinceae</taxon>
        <taxon>Catharanthinae</taxon>
        <taxon>Catharanthus</taxon>
    </lineage>
</organism>